<evidence type="ECO:0000313" key="3">
    <source>
        <dbReference type="EMBL" id="SBS92349.1"/>
    </source>
</evidence>
<feature type="compositionally biased region" description="Basic and acidic residues" evidence="1">
    <location>
        <begin position="12"/>
        <end position="25"/>
    </location>
</feature>
<reference evidence="4" key="1">
    <citation type="submission" date="2016-05" db="EMBL/GenBank/DDBJ databases">
        <authorList>
            <person name="Naeem Raeece"/>
        </authorList>
    </citation>
    <scope>NUCLEOTIDE SEQUENCE [LARGE SCALE GENOMIC DNA]</scope>
</reference>
<keyword evidence="2" id="KW-0472">Membrane</keyword>
<protein>
    <submittedName>
        <fullName evidence="3">Uncharacterized protein</fullName>
    </submittedName>
</protein>
<dbReference type="VEuPathDB" id="PlasmoDB:PmUG01_11015900"/>
<name>A0A1A8WJP6_PLAMA</name>
<organism evidence="3 4">
    <name type="scientific">Plasmodium malariae</name>
    <dbReference type="NCBI Taxonomy" id="5858"/>
    <lineage>
        <taxon>Eukaryota</taxon>
        <taxon>Sar</taxon>
        <taxon>Alveolata</taxon>
        <taxon>Apicomplexa</taxon>
        <taxon>Aconoidasida</taxon>
        <taxon>Haemosporida</taxon>
        <taxon>Plasmodiidae</taxon>
        <taxon>Plasmodium</taxon>
        <taxon>Plasmodium (Plasmodium)</taxon>
    </lineage>
</organism>
<evidence type="ECO:0000256" key="2">
    <source>
        <dbReference type="SAM" id="Phobius"/>
    </source>
</evidence>
<keyword evidence="2" id="KW-0812">Transmembrane</keyword>
<keyword evidence="2" id="KW-1133">Transmembrane helix</keyword>
<sequence length="213" mass="22488">MENKLKCSGPNVHEKSDVADSKDTIPILEEKNASNSSLSSYISSATGYMSDFFSSFLNVNEKDGEKKKDDDDDEEEKGSCRKKKSALEAMKEGSKNIFTMKTMLMLSLLFFVATIFYLYREGHFNALKTLVPAGFLAGHGAHHVCTCKHKAAQAVGNAAKAVGGCACQRAKQMAEAAARAAANASNNAAVGAEAVRAGVGAEAVSGVAAVRAL</sequence>
<proteinExistence type="predicted"/>
<evidence type="ECO:0000313" key="4">
    <source>
        <dbReference type="Proteomes" id="UP000078597"/>
    </source>
</evidence>
<dbReference type="AlphaFoldDB" id="A0A1A8WJP6"/>
<feature type="region of interest" description="Disordered" evidence="1">
    <location>
        <begin position="63"/>
        <end position="85"/>
    </location>
</feature>
<evidence type="ECO:0000256" key="1">
    <source>
        <dbReference type="SAM" id="MobiDB-lite"/>
    </source>
</evidence>
<accession>A0A1A8WJP6</accession>
<dbReference type="EMBL" id="FLQW01002098">
    <property type="protein sequence ID" value="SBS92349.1"/>
    <property type="molecule type" value="Genomic_DNA"/>
</dbReference>
<gene>
    <name evidence="3" type="ORF">PMALA_035900</name>
</gene>
<feature type="transmembrane region" description="Helical" evidence="2">
    <location>
        <begin position="98"/>
        <end position="119"/>
    </location>
</feature>
<feature type="region of interest" description="Disordered" evidence="1">
    <location>
        <begin position="1"/>
        <end position="25"/>
    </location>
</feature>
<dbReference type="Proteomes" id="UP000078597">
    <property type="component" value="Unassembled WGS sequence"/>
</dbReference>